<comment type="similarity">
    <text evidence="2">Belongs to the mitochondrial carrier (TC 2.A.29) family.</text>
</comment>
<evidence type="ECO:0000313" key="7">
    <source>
        <dbReference type="EMBL" id="CAC5391364.1"/>
    </source>
</evidence>
<accession>A0A6J8C8A2</accession>
<feature type="transmembrane region" description="Helical" evidence="6">
    <location>
        <begin position="76"/>
        <end position="97"/>
    </location>
</feature>
<dbReference type="SUPFAM" id="SSF103506">
    <property type="entry name" value="Mitochondrial carrier"/>
    <property type="match status" value="2"/>
</dbReference>
<dbReference type="PANTHER" id="PTHR46314:SF2">
    <property type="entry name" value="SOLUTE CARRIER FAMILY 25 MEMBER 44"/>
    <property type="match status" value="1"/>
</dbReference>
<dbReference type="GO" id="GO:0009083">
    <property type="term" value="P:branched-chain amino acid catabolic process"/>
    <property type="evidence" value="ECO:0007669"/>
    <property type="project" value="InterPro"/>
</dbReference>
<keyword evidence="6" id="KW-1133">Transmembrane helix</keyword>
<evidence type="ECO:0000313" key="8">
    <source>
        <dbReference type="Proteomes" id="UP000507470"/>
    </source>
</evidence>
<feature type="repeat" description="Solcar" evidence="5">
    <location>
        <begin position="111"/>
        <end position="223"/>
    </location>
</feature>
<evidence type="ECO:0000256" key="6">
    <source>
        <dbReference type="SAM" id="Phobius"/>
    </source>
</evidence>
<dbReference type="Gene3D" id="1.50.40.10">
    <property type="entry name" value="Mitochondrial carrier domain"/>
    <property type="match status" value="3"/>
</dbReference>
<proteinExistence type="inferred from homology"/>
<evidence type="ECO:0000256" key="2">
    <source>
        <dbReference type="ARBA" id="ARBA00006375"/>
    </source>
</evidence>
<dbReference type="InterPro" id="IPR023395">
    <property type="entry name" value="MCP_dom_sf"/>
</dbReference>
<keyword evidence="4 5" id="KW-0472">Membrane</keyword>
<reference evidence="7 8" key="1">
    <citation type="submission" date="2020-06" db="EMBL/GenBank/DDBJ databases">
        <authorList>
            <person name="Li R."/>
            <person name="Bekaert M."/>
        </authorList>
    </citation>
    <scope>NUCLEOTIDE SEQUENCE [LARGE SCALE GENOMIC DNA]</scope>
    <source>
        <strain evidence="8">wild</strain>
    </source>
</reference>
<gene>
    <name evidence="7" type="ORF">MCOR_26375</name>
</gene>
<evidence type="ECO:0000256" key="3">
    <source>
        <dbReference type="ARBA" id="ARBA00022692"/>
    </source>
</evidence>
<keyword evidence="3 5" id="KW-0812">Transmembrane</keyword>
<feature type="repeat" description="Solcar" evidence="5">
    <location>
        <begin position="23"/>
        <end position="104"/>
    </location>
</feature>
<sequence length="650" mass="74274">MELSRDLENEIHVIEFHMLDKIKFYPLTLMTSLSVRGLLYPLTLVRTRLQTQTGKTVYKGMFDAILKIGRREGFRAFYQGFGVSCIQIPSSVIYITIYESVRQYWTARLNNGHISSMIAGFSASCVNQLFIVPLDIVSQHLMLMEGKKSTTNKRIEEKLQKLQKIHVSDEIKNSKFGAVKAICREIMQSEGLRGFYKGSGVSLAVYSAGSGFWWLFYNIYGSWMIEFFPVSTSRLALKMVAAPLAGISSVVLTNPFDVLRTRVQVCPVLTNPFDILRTRVQVCPVLTNPFEVLRTRVQVCLVLTNPIDVLTTRVQVCPVLTNPFEVLRSRVQVCPVLTNPFEVLRTRVQVCPVLTNPFDVLRTRVQVCPVLTNPFDILRTRVQVCAVLTNPFDVLRTRFQVCPVLTDPFEVLRSRVQVCPVLTNPFDVLRTRIQVFLVLTNPFDVLRTRVQVCPVLTNPFEVLGSRVQVCPVLTNPFEVLRTRVQVCPVLTNPFEVLRLRVQVCAVLTNPFDVLRKRVQVCPVLTSPFDILRTRVQVCAVLTNPFDVIRSRVQVCPILTNPFDVLKRTRVQVCLVLTNPFDVLRTRVQVLGESYSETLKILWREERWNILTKGISARMTTSCLFSLMIAFGYESVKRFSLKEEFKADVRW</sequence>
<evidence type="ECO:0000256" key="4">
    <source>
        <dbReference type="ARBA" id="ARBA00023136"/>
    </source>
</evidence>
<evidence type="ECO:0000256" key="5">
    <source>
        <dbReference type="PROSITE-ProRule" id="PRU00282"/>
    </source>
</evidence>
<feature type="transmembrane region" description="Helical" evidence="6">
    <location>
        <begin position="194"/>
        <end position="215"/>
    </location>
</feature>
<comment type="subcellular location">
    <subcellularLocation>
        <location evidence="1">Membrane</location>
        <topology evidence="1">Multi-pass membrane protein</topology>
    </subcellularLocation>
</comment>
<dbReference type="PROSITE" id="PS50920">
    <property type="entry name" value="SOLCAR"/>
    <property type="match status" value="2"/>
</dbReference>
<dbReference type="GO" id="GO:0016020">
    <property type="term" value="C:membrane"/>
    <property type="evidence" value="ECO:0007669"/>
    <property type="project" value="UniProtKB-SubCell"/>
</dbReference>
<dbReference type="PANTHER" id="PTHR46314">
    <property type="entry name" value="SOLUTE CARRIER FAMILY 25 MEMBER 44"/>
    <property type="match status" value="1"/>
</dbReference>
<keyword evidence="8" id="KW-1185">Reference proteome</keyword>
<dbReference type="GO" id="GO:0015658">
    <property type="term" value="F:branched-chain amino acid transmembrane transporter activity"/>
    <property type="evidence" value="ECO:0007669"/>
    <property type="project" value="InterPro"/>
</dbReference>
<dbReference type="GO" id="GO:0005739">
    <property type="term" value="C:mitochondrion"/>
    <property type="evidence" value="ECO:0007669"/>
    <property type="project" value="InterPro"/>
</dbReference>
<evidence type="ECO:0000256" key="1">
    <source>
        <dbReference type="ARBA" id="ARBA00004141"/>
    </source>
</evidence>
<dbReference type="Pfam" id="PF00153">
    <property type="entry name" value="Mito_carr"/>
    <property type="match status" value="3"/>
</dbReference>
<organism evidence="7 8">
    <name type="scientific">Mytilus coruscus</name>
    <name type="common">Sea mussel</name>
    <dbReference type="NCBI Taxonomy" id="42192"/>
    <lineage>
        <taxon>Eukaryota</taxon>
        <taxon>Metazoa</taxon>
        <taxon>Spiralia</taxon>
        <taxon>Lophotrochozoa</taxon>
        <taxon>Mollusca</taxon>
        <taxon>Bivalvia</taxon>
        <taxon>Autobranchia</taxon>
        <taxon>Pteriomorphia</taxon>
        <taxon>Mytilida</taxon>
        <taxon>Mytiloidea</taxon>
        <taxon>Mytilidae</taxon>
        <taxon>Mytilinae</taxon>
        <taxon>Mytilus</taxon>
    </lineage>
</organism>
<dbReference type="Proteomes" id="UP000507470">
    <property type="component" value="Unassembled WGS sequence"/>
</dbReference>
<dbReference type="InterPro" id="IPR018108">
    <property type="entry name" value="MCP_transmembrane"/>
</dbReference>
<name>A0A6J8C8A2_MYTCO</name>
<dbReference type="InterPro" id="IPR042164">
    <property type="entry name" value="SLC25A44"/>
</dbReference>
<dbReference type="AlphaFoldDB" id="A0A6J8C8A2"/>
<dbReference type="EMBL" id="CACVKT020004714">
    <property type="protein sequence ID" value="CAC5391364.1"/>
    <property type="molecule type" value="Genomic_DNA"/>
</dbReference>
<protein>
    <submittedName>
        <fullName evidence="7">SLC25A44</fullName>
    </submittedName>
</protein>
<dbReference type="OrthoDB" id="250329at2759"/>